<dbReference type="PANTHER" id="PTHR34410:SF2">
    <property type="entry name" value="RRNA INTRON-ENCODED HOMING ENDONUCLEASE"/>
    <property type="match status" value="1"/>
</dbReference>
<reference evidence="2" key="2">
    <citation type="journal article" date="2024" name="Plant">
        <title>Genomic evolution and insights into agronomic trait innovations of Sesamum species.</title>
        <authorList>
            <person name="Miao H."/>
            <person name="Wang L."/>
            <person name="Qu L."/>
            <person name="Liu H."/>
            <person name="Sun Y."/>
            <person name="Le M."/>
            <person name="Wang Q."/>
            <person name="Wei S."/>
            <person name="Zheng Y."/>
            <person name="Lin W."/>
            <person name="Duan Y."/>
            <person name="Cao H."/>
            <person name="Xiong S."/>
            <person name="Wang X."/>
            <person name="Wei L."/>
            <person name="Li C."/>
            <person name="Ma Q."/>
            <person name="Ju M."/>
            <person name="Zhao R."/>
            <person name="Li G."/>
            <person name="Mu C."/>
            <person name="Tian Q."/>
            <person name="Mei H."/>
            <person name="Zhang T."/>
            <person name="Gao T."/>
            <person name="Zhang H."/>
        </authorList>
    </citation>
    <scope>NUCLEOTIDE SEQUENCE</scope>
    <source>
        <strain evidence="2">KEN1</strain>
    </source>
</reference>
<dbReference type="AlphaFoldDB" id="A0AAW2XBP8"/>
<gene>
    <name evidence="2" type="ORF">Slati_1117400</name>
</gene>
<accession>A0AAW2XBP8</accession>
<name>A0AAW2XBP8_9LAMI</name>
<sequence length="429" mass="46062">MTRVNAMKRTSPAPIPAPAPAPAPAHEDLRVKLDAQRSQRELNAQNDSTCGVKGDTDAMHGDVIKTVREEVHLADLGSSDTKGDKDEIHDDVPETVMDEVVQAPDSGDVGMKGEVHTTLGDGHQVIEDVVAPSQDPEKPAAVMQELGDMNDVPEVSNDVQEVDSRLVNEQTEARTTVVGLAATKTHDALPGCVENTSVWTFSQLAMGIEEMGLAPTGAGVIQTDDVDVSRMMACHRQVKSMGDEHADPTSSSNRELEASPPSRVVTRTRSWTLGWAGRSASGVHRSSRPFCRRCAPGLNWPGRASGAVTLKKLECSKQAYALYTLAWDNIIGFRSYYVWPSGSERTTAKAFAKDVFINQERKLGARRRSDTVLVSTINDADQGSADVAFRTPPAPYEKSKSLGSGGSMVARLKLKGIDGRAPPGVEPAA</sequence>
<organism evidence="2">
    <name type="scientific">Sesamum latifolium</name>
    <dbReference type="NCBI Taxonomy" id="2727402"/>
    <lineage>
        <taxon>Eukaryota</taxon>
        <taxon>Viridiplantae</taxon>
        <taxon>Streptophyta</taxon>
        <taxon>Embryophyta</taxon>
        <taxon>Tracheophyta</taxon>
        <taxon>Spermatophyta</taxon>
        <taxon>Magnoliopsida</taxon>
        <taxon>eudicotyledons</taxon>
        <taxon>Gunneridae</taxon>
        <taxon>Pentapetalae</taxon>
        <taxon>asterids</taxon>
        <taxon>lamiids</taxon>
        <taxon>Lamiales</taxon>
        <taxon>Pedaliaceae</taxon>
        <taxon>Sesamum</taxon>
    </lineage>
</organism>
<protein>
    <submittedName>
        <fullName evidence="2">Uncharacterized protein</fullName>
    </submittedName>
</protein>
<comment type="caution">
    <text evidence="2">The sequence shown here is derived from an EMBL/GenBank/DDBJ whole genome shotgun (WGS) entry which is preliminary data.</text>
</comment>
<evidence type="ECO:0000313" key="2">
    <source>
        <dbReference type="EMBL" id="KAL0451393.1"/>
    </source>
</evidence>
<feature type="compositionally biased region" description="Pro residues" evidence="1">
    <location>
        <begin position="13"/>
        <end position="23"/>
    </location>
</feature>
<feature type="region of interest" description="Disordered" evidence="1">
    <location>
        <begin position="238"/>
        <end position="263"/>
    </location>
</feature>
<evidence type="ECO:0000256" key="1">
    <source>
        <dbReference type="SAM" id="MobiDB-lite"/>
    </source>
</evidence>
<reference evidence="2" key="1">
    <citation type="submission" date="2020-06" db="EMBL/GenBank/DDBJ databases">
        <authorList>
            <person name="Li T."/>
            <person name="Hu X."/>
            <person name="Zhang T."/>
            <person name="Song X."/>
            <person name="Zhang H."/>
            <person name="Dai N."/>
            <person name="Sheng W."/>
            <person name="Hou X."/>
            <person name="Wei L."/>
        </authorList>
    </citation>
    <scope>NUCLEOTIDE SEQUENCE</scope>
    <source>
        <strain evidence="2">KEN1</strain>
        <tissue evidence="2">Leaf</tissue>
    </source>
</reference>
<feature type="region of interest" description="Disordered" evidence="1">
    <location>
        <begin position="1"/>
        <end position="56"/>
    </location>
</feature>
<dbReference type="PANTHER" id="PTHR34410">
    <property type="entry name" value="INTRON-ENCODED HOMING ENDONUCLEASE, PUTATIVE-RELATED"/>
    <property type="match status" value="1"/>
</dbReference>
<feature type="compositionally biased region" description="Basic and acidic residues" evidence="1">
    <location>
        <begin position="25"/>
        <end position="40"/>
    </location>
</feature>
<dbReference type="EMBL" id="JACGWN010000004">
    <property type="protein sequence ID" value="KAL0451393.1"/>
    <property type="molecule type" value="Genomic_DNA"/>
</dbReference>
<proteinExistence type="predicted"/>